<keyword evidence="2" id="KW-0808">Transferase</keyword>
<dbReference type="Pfam" id="PF00899">
    <property type="entry name" value="ThiF"/>
    <property type="match status" value="1"/>
</dbReference>
<dbReference type="Proteomes" id="UP001218034">
    <property type="component" value="Chromosome"/>
</dbReference>
<keyword evidence="2" id="KW-0548">Nucleotidyltransferase</keyword>
<feature type="domain" description="THIF-type NAD/FAD binding fold" evidence="1">
    <location>
        <begin position="2"/>
        <end position="202"/>
    </location>
</feature>
<gene>
    <name evidence="2" type="primary">moeB</name>
    <name evidence="2" type="ORF">SVXNc_0838</name>
</gene>
<dbReference type="SUPFAM" id="SSF69572">
    <property type="entry name" value="Activating enzymes of the ubiquitin-like proteins"/>
    <property type="match status" value="1"/>
</dbReference>
<protein>
    <submittedName>
        <fullName evidence="2">Molybdopterin-synthase adenylyltransferase</fullName>
        <ecNumber evidence="2">2.7.7.80</ecNumber>
    </submittedName>
</protein>
<dbReference type="PANTHER" id="PTHR10953">
    <property type="entry name" value="UBIQUITIN-ACTIVATING ENZYME E1"/>
    <property type="match status" value="1"/>
</dbReference>
<sequence>MYSRFKALGNYGEDELEKLQDSTVAVIGLGATGSVIAEHLARHGVKLVLIDRDYLEPNDCYSSNLYTPKECEKHVPKAEAAAKKLGDHTQTESKVTSLNPENIGVLDGVDLIVDGTDNMETRLLINEYSKKNNVPWIYTAALGEKGYSMLFDENCFNCVFEDISPGTVGTCETDGILREVSTIAGSVSARKAVEYLTDKSPEQCLYGVHMDRKLEVESSGCEVCNRENFPHLESQSKVSSVCGKNKYEIRREIPASGFERIKQSGERIEENKYLVRAVINGKEFVAFRSGRAIIEAEDEGHAEELFAEVIGL</sequence>
<organism evidence="2 3">
    <name type="scientific">Candidatus Nanohalococcus occultus</name>
    <dbReference type="NCBI Taxonomy" id="2978047"/>
    <lineage>
        <taxon>Archaea</taxon>
        <taxon>Candidatus Nanohalarchaeota</taxon>
        <taxon>Candidatus Nanohalarchaeota incertae sedis</taxon>
        <taxon>Candidatus Nanohalococcus</taxon>
    </lineage>
</organism>
<accession>A0ABY8CIK6</accession>
<evidence type="ECO:0000259" key="1">
    <source>
        <dbReference type="Pfam" id="PF00899"/>
    </source>
</evidence>
<proteinExistence type="predicted"/>
<dbReference type="InterPro" id="IPR035985">
    <property type="entry name" value="Ubiquitin-activating_enz"/>
</dbReference>
<reference evidence="2 3" key="1">
    <citation type="submission" date="2022-09" db="EMBL/GenBank/DDBJ databases">
        <title>Xylan utilization by haloarchaea-nanohaloarchaea associations.</title>
        <authorList>
            <person name="Yakimov M."/>
        </authorList>
    </citation>
    <scope>NUCLEOTIDE SEQUENCE [LARGE SCALE GENOMIC DNA]</scope>
    <source>
        <strain evidence="2 3">SVXNc</strain>
    </source>
</reference>
<name>A0ABY8CIK6_9ARCH</name>
<dbReference type="GO" id="GO:0061605">
    <property type="term" value="F:molybdopterin-synthase adenylyltransferase activity"/>
    <property type="evidence" value="ECO:0007669"/>
    <property type="project" value="UniProtKB-EC"/>
</dbReference>
<dbReference type="EMBL" id="CP104395">
    <property type="protein sequence ID" value="WEL19845.1"/>
    <property type="molecule type" value="Genomic_DNA"/>
</dbReference>
<dbReference type="Gene3D" id="3.40.50.720">
    <property type="entry name" value="NAD(P)-binding Rossmann-like Domain"/>
    <property type="match status" value="1"/>
</dbReference>
<evidence type="ECO:0000313" key="2">
    <source>
        <dbReference type="EMBL" id="WEL19845.1"/>
    </source>
</evidence>
<dbReference type="GeneID" id="90590275"/>
<evidence type="ECO:0000313" key="3">
    <source>
        <dbReference type="Proteomes" id="UP001218034"/>
    </source>
</evidence>
<dbReference type="InterPro" id="IPR045886">
    <property type="entry name" value="ThiF/MoeB/HesA"/>
</dbReference>
<dbReference type="EC" id="2.7.7.80" evidence="2"/>
<dbReference type="PANTHER" id="PTHR10953:SF102">
    <property type="entry name" value="ADENYLYLTRANSFERASE AND SULFURTRANSFERASE MOCS3"/>
    <property type="match status" value="1"/>
</dbReference>
<keyword evidence="3" id="KW-1185">Reference proteome</keyword>
<dbReference type="RefSeq" id="WP_347721677.1">
    <property type="nucleotide sequence ID" value="NZ_CP104395.1"/>
</dbReference>
<dbReference type="InterPro" id="IPR000594">
    <property type="entry name" value="ThiF_NAD_FAD-bd"/>
</dbReference>